<dbReference type="InterPro" id="IPR011009">
    <property type="entry name" value="Kinase-like_dom_sf"/>
</dbReference>
<keyword evidence="1" id="KW-0808">Transferase</keyword>
<dbReference type="AlphaFoldDB" id="A0A378TRU2"/>
<dbReference type="SUPFAM" id="SSF52540">
    <property type="entry name" value="P-loop containing nucleoside triphosphate hydrolases"/>
    <property type="match status" value="1"/>
</dbReference>
<dbReference type="InterPro" id="IPR052732">
    <property type="entry name" value="Cell-binding_unc_protein"/>
</dbReference>
<dbReference type="Pfam" id="PF13671">
    <property type="entry name" value="AAA_33"/>
    <property type="match status" value="1"/>
</dbReference>
<evidence type="ECO:0000313" key="1">
    <source>
        <dbReference type="EMBL" id="STZ62366.1"/>
    </source>
</evidence>
<dbReference type="RefSeq" id="WP_115281082.1">
    <property type="nucleotide sequence ID" value="NZ_AP022600.1"/>
</dbReference>
<dbReference type="SUPFAM" id="SSF56112">
    <property type="entry name" value="Protein kinase-like (PK-like)"/>
    <property type="match status" value="1"/>
</dbReference>
<dbReference type="EMBL" id="UGQT01000001">
    <property type="protein sequence ID" value="STZ62366.1"/>
    <property type="molecule type" value="Genomic_DNA"/>
</dbReference>
<keyword evidence="2" id="KW-1185">Reference proteome</keyword>
<dbReference type="InterPro" id="IPR027417">
    <property type="entry name" value="P-loop_NTPase"/>
</dbReference>
<accession>A0A378TRU2</accession>
<keyword evidence="1" id="KW-0418">Kinase</keyword>
<protein>
    <submittedName>
        <fullName evidence="1">Predicted kinase</fullName>
    </submittedName>
</protein>
<sequence>MPAPRTVTPSEEGPAPTSCEVRETHTGLVLLVGSYAYKAKKPIATDFLDFRSVDERERVCEREVLLNRRLAPESYLGVGHFIPPDGTAPEPVIVMHRYQDRIRLRSMVEQGEPVEPHLTDLAGRLAAFHARAERSPDIDDAATVSRIAERWQENLSELDRLGAGSGFSPGQICEARRLAMSYIAGRKLLFDARTGERRIVDGHGDLLADDIFCTSSGPVPLDCLEFDDQLRYVDGLDDAAFLAMDLEFLGRPDLSALFLDSYRHAAEDGAPQSLAHFYIAYRAVVRAKVDCIRMSQGRVGADEDARQHLELALDHLRAATARLILIGGGPGTGKSTLAAALHESLDAEVISTDVVRRELQRSGDLSGSAGDVDGGLYTPGNVARVYAAVLERAAGVLARGRSVILDGTWRDPRQRQRAMEVAQRSSATMVEIACQANLSLSQHRIGTRGPTSSDATAAIAAEITSAPWPGAHTVDTSRPLAESVADAQRICCLAF</sequence>
<dbReference type="Proteomes" id="UP000254978">
    <property type="component" value="Unassembled WGS sequence"/>
</dbReference>
<dbReference type="PANTHER" id="PTHR43883">
    <property type="entry name" value="SLR0207 PROTEIN"/>
    <property type="match status" value="1"/>
</dbReference>
<evidence type="ECO:0000313" key="2">
    <source>
        <dbReference type="Proteomes" id="UP000254978"/>
    </source>
</evidence>
<name>A0A378TRU2_9MYCO</name>
<gene>
    <name evidence="1" type="ORF">NCTC10821_05935</name>
</gene>
<dbReference type="PANTHER" id="PTHR43883:SF1">
    <property type="entry name" value="GLUCONOKINASE"/>
    <property type="match status" value="1"/>
</dbReference>
<dbReference type="GO" id="GO:0016301">
    <property type="term" value="F:kinase activity"/>
    <property type="evidence" value="ECO:0007669"/>
    <property type="project" value="UniProtKB-KW"/>
</dbReference>
<dbReference type="OrthoDB" id="9810277at2"/>
<reference evidence="1 2" key="1">
    <citation type="submission" date="2018-06" db="EMBL/GenBank/DDBJ databases">
        <authorList>
            <consortium name="Pathogen Informatics"/>
            <person name="Doyle S."/>
        </authorList>
    </citation>
    <scope>NUCLEOTIDE SEQUENCE [LARGE SCALE GENOMIC DNA]</scope>
    <source>
        <strain evidence="1 2">NCTC10821</strain>
    </source>
</reference>
<organism evidence="1 2">
    <name type="scientific">Mycolicibacterium tokaiense</name>
    <dbReference type="NCBI Taxonomy" id="39695"/>
    <lineage>
        <taxon>Bacteria</taxon>
        <taxon>Bacillati</taxon>
        <taxon>Actinomycetota</taxon>
        <taxon>Actinomycetes</taxon>
        <taxon>Mycobacteriales</taxon>
        <taxon>Mycobacteriaceae</taxon>
        <taxon>Mycolicibacterium</taxon>
    </lineage>
</organism>
<dbReference type="Gene3D" id="3.40.50.300">
    <property type="entry name" value="P-loop containing nucleotide triphosphate hydrolases"/>
    <property type="match status" value="1"/>
</dbReference>
<proteinExistence type="predicted"/>